<keyword evidence="2" id="KW-1185">Reference proteome</keyword>
<sequence length="490" mass="54799">MVTPPGGDRWCMMVLLDFTSNRLWAWDMDEDKKGVGDVQSLLVRWYSEIEVPLVIWSDGSQFRSVLSEAVKLSLGVEPRFIPPGRPQSNGLVEVMNRVLDGSHGGDRSQLMLAVAAHNAMPTRKHGICPEAIWRACRPVESRWKHKTVQSVLGHPPTDLSSEEWDSFLSAHAALTTDDYKQAIATFEAKMQPVQEALQDQHARSALAQQLKYQRKKTRASAMPLLSGDRVIVRASQYRSACGYGKFETDKGGGLKEYVVKSINSSIAQIEELGTGVLGFKHVGMLKALPNSMPSNVADDPGPSPRAKRQLERLPPIGPFFQIAADTDGGCMFRSLAMGLQFLAGVPPHRLEDNDQQVLQLRRSLIAYSERHVRGLPRQELLTLSELAAHELRDDPSWKTSFSWDAFHQYMSEPKRYGTYYWLGTFTRMHSVGVRVYRLQSDALALSWQEQPPGGVGADTRHVSLLRNGLHYDLLVLNMAPAKRMRGKQSA</sequence>
<dbReference type="InterPro" id="IPR036397">
    <property type="entry name" value="RNaseH_sf"/>
</dbReference>
<comment type="caution">
    <text evidence="1">The sequence shown here is derived from an EMBL/GenBank/DDBJ whole genome shotgun (WGS) entry which is preliminary data.</text>
</comment>
<dbReference type="AlphaFoldDB" id="A0AA36J148"/>
<dbReference type="Gene3D" id="3.30.420.10">
    <property type="entry name" value="Ribonuclease H-like superfamily/Ribonuclease H"/>
    <property type="match status" value="1"/>
</dbReference>
<evidence type="ECO:0000313" key="1">
    <source>
        <dbReference type="EMBL" id="CAJ1396613.1"/>
    </source>
</evidence>
<gene>
    <name evidence="1" type="ORF">EVOR1521_LOCUS20810</name>
</gene>
<protein>
    <recommendedName>
        <fullName evidence="3">OTU domain-containing protein</fullName>
    </recommendedName>
</protein>
<organism evidence="1 2">
    <name type="scientific">Effrenium voratum</name>
    <dbReference type="NCBI Taxonomy" id="2562239"/>
    <lineage>
        <taxon>Eukaryota</taxon>
        <taxon>Sar</taxon>
        <taxon>Alveolata</taxon>
        <taxon>Dinophyceae</taxon>
        <taxon>Suessiales</taxon>
        <taxon>Symbiodiniaceae</taxon>
        <taxon>Effrenium</taxon>
    </lineage>
</organism>
<dbReference type="SUPFAM" id="SSF53098">
    <property type="entry name" value="Ribonuclease H-like"/>
    <property type="match status" value="1"/>
</dbReference>
<dbReference type="EMBL" id="CAUJNA010003238">
    <property type="protein sequence ID" value="CAJ1396613.1"/>
    <property type="molecule type" value="Genomic_DNA"/>
</dbReference>
<evidence type="ECO:0008006" key="3">
    <source>
        <dbReference type="Google" id="ProtNLM"/>
    </source>
</evidence>
<dbReference type="Gene3D" id="3.90.70.80">
    <property type="match status" value="1"/>
</dbReference>
<dbReference type="CDD" id="cd22744">
    <property type="entry name" value="OTU"/>
    <property type="match status" value="1"/>
</dbReference>
<dbReference type="SUPFAM" id="SSF54001">
    <property type="entry name" value="Cysteine proteinases"/>
    <property type="match status" value="1"/>
</dbReference>
<name>A0AA36J148_9DINO</name>
<dbReference type="GO" id="GO:0003676">
    <property type="term" value="F:nucleic acid binding"/>
    <property type="evidence" value="ECO:0007669"/>
    <property type="project" value="InterPro"/>
</dbReference>
<dbReference type="InterPro" id="IPR012337">
    <property type="entry name" value="RNaseH-like_sf"/>
</dbReference>
<accession>A0AA36J148</accession>
<proteinExistence type="predicted"/>
<dbReference type="InterPro" id="IPR038765">
    <property type="entry name" value="Papain-like_cys_pep_sf"/>
</dbReference>
<dbReference type="Proteomes" id="UP001178507">
    <property type="component" value="Unassembled WGS sequence"/>
</dbReference>
<evidence type="ECO:0000313" key="2">
    <source>
        <dbReference type="Proteomes" id="UP001178507"/>
    </source>
</evidence>
<reference evidence="1" key="1">
    <citation type="submission" date="2023-08" db="EMBL/GenBank/DDBJ databases">
        <authorList>
            <person name="Chen Y."/>
            <person name="Shah S."/>
            <person name="Dougan E. K."/>
            <person name="Thang M."/>
            <person name="Chan C."/>
        </authorList>
    </citation>
    <scope>NUCLEOTIDE SEQUENCE</scope>
</reference>